<keyword evidence="1" id="KW-0175">Coiled coil</keyword>
<dbReference type="Gene3D" id="1.20.120.520">
    <property type="entry name" value="nmb1532 protein domain like"/>
    <property type="match status" value="1"/>
</dbReference>
<dbReference type="EMBL" id="RDBF01000007">
    <property type="protein sequence ID" value="RLV55523.1"/>
    <property type="molecule type" value="Genomic_DNA"/>
</dbReference>
<evidence type="ECO:0000313" key="3">
    <source>
        <dbReference type="EMBL" id="RLV55523.1"/>
    </source>
</evidence>
<dbReference type="InterPro" id="IPR012312">
    <property type="entry name" value="Hemerythrin-like"/>
</dbReference>
<name>A0A3L8PLC4_9ACTN</name>
<evidence type="ECO:0000259" key="2">
    <source>
        <dbReference type="Pfam" id="PF01814"/>
    </source>
</evidence>
<dbReference type="Pfam" id="PF01814">
    <property type="entry name" value="Hemerythrin"/>
    <property type="match status" value="1"/>
</dbReference>
<dbReference type="RefSeq" id="WP_121794525.1">
    <property type="nucleotide sequence ID" value="NZ_RDBF01000007.1"/>
</dbReference>
<feature type="coiled-coil region" evidence="1">
    <location>
        <begin position="82"/>
        <end position="130"/>
    </location>
</feature>
<keyword evidence="4" id="KW-1185">Reference proteome</keyword>
<comment type="caution">
    <text evidence="3">The sequence shown here is derived from an EMBL/GenBank/DDBJ whole genome shotgun (WGS) entry which is preliminary data.</text>
</comment>
<dbReference type="Proteomes" id="UP000282515">
    <property type="component" value="Unassembled WGS sequence"/>
</dbReference>
<dbReference type="AlphaFoldDB" id="A0A3L8PLC4"/>
<feature type="domain" description="Hemerythrin-like" evidence="2">
    <location>
        <begin position="23"/>
        <end position="135"/>
    </location>
</feature>
<accession>A0A3L8PLC4</accession>
<dbReference type="PANTHER" id="PTHR35585:SF1">
    <property type="entry name" value="HHE DOMAIN PROTEIN (AFU_ORTHOLOGUE AFUA_4G00730)"/>
    <property type="match status" value="1"/>
</dbReference>
<evidence type="ECO:0000256" key="1">
    <source>
        <dbReference type="SAM" id="Coils"/>
    </source>
</evidence>
<dbReference type="OrthoDB" id="9793637at2"/>
<proteinExistence type="predicted"/>
<protein>
    <submittedName>
        <fullName evidence="3">Hemerythrin domain-containing protein</fullName>
    </submittedName>
</protein>
<dbReference type="PANTHER" id="PTHR35585">
    <property type="entry name" value="HHE DOMAIN PROTEIN (AFU_ORTHOLOGUE AFUA_4G00730)"/>
    <property type="match status" value="1"/>
</dbReference>
<gene>
    <name evidence="3" type="ORF">D9V41_10550</name>
</gene>
<sequence length="235" mass="26607">MTSLADQTTEELGGRLSVLWRQKSDHIELDRLLKELDAATTREEEDRVLQRIYRLVFPHAFAEETVLWPVIRRLLPEGEALTLEVEQEHQEVNELVRSLEDEKEPSADRALRIERLAAVLREDVRDEEDELLPRLQEKLSVPQLRALGVAWEAVRRISPTRAHPVVARRPPGNVLSSLPLSAVDRLRDGADVLARGDVAPHLVEPAQRGLTRAARRLEGVGPFRRGEHPSTHSGD</sequence>
<organism evidence="3 4">
    <name type="scientific">Aeromicrobium phragmitis</name>
    <dbReference type="NCBI Taxonomy" id="2478914"/>
    <lineage>
        <taxon>Bacteria</taxon>
        <taxon>Bacillati</taxon>
        <taxon>Actinomycetota</taxon>
        <taxon>Actinomycetes</taxon>
        <taxon>Propionibacteriales</taxon>
        <taxon>Nocardioidaceae</taxon>
        <taxon>Aeromicrobium</taxon>
    </lineage>
</organism>
<evidence type="ECO:0000313" key="4">
    <source>
        <dbReference type="Proteomes" id="UP000282515"/>
    </source>
</evidence>
<reference evidence="3 4" key="1">
    <citation type="submission" date="2018-10" db="EMBL/GenBank/DDBJ databases">
        <title>Aeromicrobium sp. 9W16Y-2 whole genome shotgun sequence.</title>
        <authorList>
            <person name="Li F."/>
        </authorList>
    </citation>
    <scope>NUCLEOTIDE SEQUENCE [LARGE SCALE GENOMIC DNA]</scope>
    <source>
        <strain evidence="3 4">9W16Y-2</strain>
    </source>
</reference>